<protein>
    <submittedName>
        <fullName evidence="2">Uncharacterized protein</fullName>
    </submittedName>
</protein>
<evidence type="ECO:0000256" key="1">
    <source>
        <dbReference type="SAM" id="MobiDB-lite"/>
    </source>
</evidence>
<gene>
    <name evidence="2" type="ORF">GLOTRDRAFT_97086</name>
</gene>
<name>S7PSJ6_GLOTA</name>
<proteinExistence type="predicted"/>
<feature type="region of interest" description="Disordered" evidence="1">
    <location>
        <begin position="1"/>
        <end position="20"/>
    </location>
</feature>
<accession>S7PSJ6</accession>
<reference evidence="2 3" key="1">
    <citation type="journal article" date="2012" name="Science">
        <title>The Paleozoic origin of enzymatic lignin decomposition reconstructed from 31 fungal genomes.</title>
        <authorList>
            <person name="Floudas D."/>
            <person name="Binder M."/>
            <person name="Riley R."/>
            <person name="Barry K."/>
            <person name="Blanchette R.A."/>
            <person name="Henrissat B."/>
            <person name="Martinez A.T."/>
            <person name="Otillar R."/>
            <person name="Spatafora J.W."/>
            <person name="Yadav J.S."/>
            <person name="Aerts A."/>
            <person name="Benoit I."/>
            <person name="Boyd A."/>
            <person name="Carlson A."/>
            <person name="Copeland A."/>
            <person name="Coutinho P.M."/>
            <person name="de Vries R.P."/>
            <person name="Ferreira P."/>
            <person name="Findley K."/>
            <person name="Foster B."/>
            <person name="Gaskell J."/>
            <person name="Glotzer D."/>
            <person name="Gorecki P."/>
            <person name="Heitman J."/>
            <person name="Hesse C."/>
            <person name="Hori C."/>
            <person name="Igarashi K."/>
            <person name="Jurgens J.A."/>
            <person name="Kallen N."/>
            <person name="Kersten P."/>
            <person name="Kohler A."/>
            <person name="Kuees U."/>
            <person name="Kumar T.K.A."/>
            <person name="Kuo A."/>
            <person name="LaButti K."/>
            <person name="Larrondo L.F."/>
            <person name="Lindquist E."/>
            <person name="Ling A."/>
            <person name="Lombard V."/>
            <person name="Lucas S."/>
            <person name="Lundell T."/>
            <person name="Martin R."/>
            <person name="McLaughlin D.J."/>
            <person name="Morgenstern I."/>
            <person name="Morin E."/>
            <person name="Murat C."/>
            <person name="Nagy L.G."/>
            <person name="Nolan M."/>
            <person name="Ohm R.A."/>
            <person name="Patyshakuliyeva A."/>
            <person name="Rokas A."/>
            <person name="Ruiz-Duenas F.J."/>
            <person name="Sabat G."/>
            <person name="Salamov A."/>
            <person name="Samejima M."/>
            <person name="Schmutz J."/>
            <person name="Slot J.C."/>
            <person name="St John F."/>
            <person name="Stenlid J."/>
            <person name="Sun H."/>
            <person name="Sun S."/>
            <person name="Syed K."/>
            <person name="Tsang A."/>
            <person name="Wiebenga A."/>
            <person name="Young D."/>
            <person name="Pisabarro A."/>
            <person name="Eastwood D.C."/>
            <person name="Martin F."/>
            <person name="Cullen D."/>
            <person name="Grigoriev I.V."/>
            <person name="Hibbett D.S."/>
        </authorList>
    </citation>
    <scope>NUCLEOTIDE SEQUENCE [LARGE SCALE GENOMIC DNA]</scope>
    <source>
        <strain evidence="2 3">ATCC 11539</strain>
    </source>
</reference>
<keyword evidence="3" id="KW-1185">Reference proteome</keyword>
<dbReference type="AlphaFoldDB" id="S7PSJ6"/>
<dbReference type="EMBL" id="KB469317">
    <property type="protein sequence ID" value="EPQ50362.1"/>
    <property type="molecule type" value="Genomic_DNA"/>
</dbReference>
<sequence length="354" mass="39465">MTKSKSVKRGATSASSTEERDRSCQQTYGIWLHKFMVTRLPRFIAAVGFRKIVATVGISQLRLDKFGKSPSDSMQSCYGARGFGCRSLSRMTIQSLDGNQEKRNSRKDAKRREGGDDVPKGQIGTVCVGRKMAATLKSAEGDGGRGGNIERCPNHPRAEAIGPTAGRVQLGIHDQSAHIILVREESLANREVTRKPRPRPDTIQCIGIRLTQGMSRVKRQAPVGQRRSGKIAMGIVLRVACILCTREQRGSIVAGRNDSGYYGRKDGRVLILGKATHPERSACPMKCGYTVSKRTYNWRDIPRVRIAAYRRVALQRPIQFYRELNRPRYFMGNCGKHDHVYHYVMIASFDGVPG</sequence>
<feature type="region of interest" description="Disordered" evidence="1">
    <location>
        <begin position="95"/>
        <end position="122"/>
    </location>
</feature>
<evidence type="ECO:0000313" key="3">
    <source>
        <dbReference type="Proteomes" id="UP000030669"/>
    </source>
</evidence>
<organism evidence="2 3">
    <name type="scientific">Gloeophyllum trabeum (strain ATCC 11539 / FP-39264 / Madison 617)</name>
    <name type="common">Brown rot fungus</name>
    <dbReference type="NCBI Taxonomy" id="670483"/>
    <lineage>
        <taxon>Eukaryota</taxon>
        <taxon>Fungi</taxon>
        <taxon>Dikarya</taxon>
        <taxon>Basidiomycota</taxon>
        <taxon>Agaricomycotina</taxon>
        <taxon>Agaricomycetes</taxon>
        <taxon>Gloeophyllales</taxon>
        <taxon>Gloeophyllaceae</taxon>
        <taxon>Gloeophyllum</taxon>
    </lineage>
</organism>
<dbReference type="Proteomes" id="UP000030669">
    <property type="component" value="Unassembled WGS sequence"/>
</dbReference>
<dbReference type="RefSeq" id="XP_007871196.1">
    <property type="nucleotide sequence ID" value="XM_007873005.1"/>
</dbReference>
<feature type="compositionally biased region" description="Basic and acidic residues" evidence="1">
    <location>
        <begin position="99"/>
        <end position="119"/>
    </location>
</feature>
<dbReference type="HOGENOM" id="CLU_783142_0_0_1"/>
<dbReference type="KEGG" id="gtr:GLOTRDRAFT_97086"/>
<dbReference type="GeneID" id="19309946"/>
<evidence type="ECO:0000313" key="2">
    <source>
        <dbReference type="EMBL" id="EPQ50362.1"/>
    </source>
</evidence>